<evidence type="ECO:0000313" key="14">
    <source>
        <dbReference type="EMBL" id="KAK0549091.1"/>
    </source>
</evidence>
<dbReference type="GO" id="GO:0003677">
    <property type="term" value="F:DNA binding"/>
    <property type="evidence" value="ECO:0007669"/>
    <property type="project" value="UniProtKB-UniRule"/>
</dbReference>
<dbReference type="Proteomes" id="UP001176517">
    <property type="component" value="Unassembled WGS sequence"/>
</dbReference>
<comment type="function">
    <text evidence="11">Bifunctional DNA N-glycosylase with associated apurinic/apyrimidinic (AP) lyase function that catalyzes the first step in base excision repair (BER), the primary repair pathway for the repair of oxidative DNA damage. The DNA N-glycosylase activity releases the damaged DNA base from DNA by cleaving the N-glycosidic bond, leaving an AP site. The AP lyase activity cleaves the phosphodiester bond 3' to the AP site by a beta-elimination. Primarily recognizes and repairs oxidative base damage of pyrimidines.</text>
</comment>
<dbReference type="EMBL" id="JAPDMZ010000120">
    <property type="protein sequence ID" value="KAK0549091.1"/>
    <property type="molecule type" value="Genomic_DNA"/>
</dbReference>
<evidence type="ECO:0000256" key="11">
    <source>
        <dbReference type="HAMAP-Rule" id="MF_03183"/>
    </source>
</evidence>
<dbReference type="FunFam" id="1.10.340.30:FF:000005">
    <property type="entry name" value="Endonuclease III-like protein 1"/>
    <property type="match status" value="1"/>
</dbReference>
<evidence type="ECO:0000256" key="7">
    <source>
        <dbReference type="ARBA" id="ARBA00023014"/>
    </source>
</evidence>
<proteinExistence type="inferred from homology"/>
<evidence type="ECO:0000256" key="2">
    <source>
        <dbReference type="ARBA" id="ARBA00022485"/>
    </source>
</evidence>
<feature type="compositionally biased region" description="Basic and acidic residues" evidence="12">
    <location>
        <begin position="152"/>
        <end position="164"/>
    </location>
</feature>
<dbReference type="GO" id="GO:0140078">
    <property type="term" value="F:class I DNA-(apurinic or apyrimidinic site) endonuclease activity"/>
    <property type="evidence" value="ECO:0007669"/>
    <property type="project" value="UniProtKB-EC"/>
</dbReference>
<feature type="compositionally biased region" description="Low complexity" evidence="12">
    <location>
        <begin position="25"/>
        <end position="41"/>
    </location>
</feature>
<keyword evidence="15" id="KW-1185">Reference proteome</keyword>
<comment type="subcellular location">
    <subcellularLocation>
        <location evidence="11">Nucleus</location>
    </subcellularLocation>
    <subcellularLocation>
        <location evidence="11">Mitochondrion</location>
    </subcellularLocation>
</comment>
<dbReference type="EC" id="3.2.2.-" evidence="11"/>
<gene>
    <name evidence="14" type="primary">URA3_2</name>
    <name evidence="11" type="synonym">NTH1</name>
    <name evidence="14" type="ORF">OC846_004202</name>
</gene>
<dbReference type="EC" id="4.2.99.18" evidence="11"/>
<dbReference type="CDD" id="cd00056">
    <property type="entry name" value="ENDO3c"/>
    <property type="match status" value="1"/>
</dbReference>
<feature type="region of interest" description="Disordered" evidence="12">
    <location>
        <begin position="1"/>
        <end position="102"/>
    </location>
</feature>
<dbReference type="PANTHER" id="PTHR43286">
    <property type="entry name" value="ENDONUCLEASE III-LIKE PROTEIN 1"/>
    <property type="match status" value="1"/>
</dbReference>
<evidence type="ECO:0000256" key="4">
    <source>
        <dbReference type="ARBA" id="ARBA00022763"/>
    </source>
</evidence>
<dbReference type="HAMAP" id="MF_03183">
    <property type="entry name" value="Endonuclease_III_Nth"/>
    <property type="match status" value="1"/>
</dbReference>
<evidence type="ECO:0000256" key="9">
    <source>
        <dbReference type="ARBA" id="ARBA00023239"/>
    </source>
</evidence>
<keyword evidence="4 11" id="KW-0227">DNA damage</keyword>
<keyword evidence="5 11" id="KW-0378">Hydrolase</keyword>
<dbReference type="GO" id="GO:0000703">
    <property type="term" value="F:oxidized pyrimidine nucleobase lesion DNA N-glycosylase activity"/>
    <property type="evidence" value="ECO:0007669"/>
    <property type="project" value="UniProtKB-UniRule"/>
</dbReference>
<keyword evidence="11" id="KW-0539">Nucleus</keyword>
<dbReference type="PANTHER" id="PTHR43286:SF1">
    <property type="entry name" value="ENDONUCLEASE III-LIKE PROTEIN 1"/>
    <property type="match status" value="1"/>
</dbReference>
<keyword evidence="7" id="KW-0411">Iron-sulfur</keyword>
<evidence type="ECO:0000256" key="1">
    <source>
        <dbReference type="ARBA" id="ARBA00008343"/>
    </source>
</evidence>
<dbReference type="GO" id="GO:0006285">
    <property type="term" value="P:base-excision repair, AP site formation"/>
    <property type="evidence" value="ECO:0007669"/>
    <property type="project" value="UniProtKB-UniRule"/>
</dbReference>
<reference evidence="14" key="1">
    <citation type="journal article" date="2023" name="PhytoFront">
        <title>Draft Genome Resources of Seven Strains of Tilletia horrida, Causal Agent of Kernel Smut of Rice.</title>
        <authorList>
            <person name="Khanal S."/>
            <person name="Antony Babu S."/>
            <person name="Zhou X.G."/>
        </authorList>
    </citation>
    <scope>NUCLEOTIDE SEQUENCE</scope>
    <source>
        <strain evidence="14">TX6</strain>
    </source>
</reference>
<keyword evidence="3" id="KW-0479">Metal-binding</keyword>
<dbReference type="Gene3D" id="1.10.340.30">
    <property type="entry name" value="Hypothetical protein, domain 2"/>
    <property type="match status" value="1"/>
</dbReference>
<dbReference type="InterPro" id="IPR003265">
    <property type="entry name" value="HhH-GPD_domain"/>
</dbReference>
<feature type="domain" description="HhH-GPD" evidence="13">
    <location>
        <begin position="188"/>
        <end position="341"/>
    </location>
</feature>
<dbReference type="GO" id="GO:0005634">
    <property type="term" value="C:nucleus"/>
    <property type="evidence" value="ECO:0007669"/>
    <property type="project" value="UniProtKB-SubCell"/>
</dbReference>
<keyword evidence="8 11" id="KW-0234">DNA repair</keyword>
<evidence type="ECO:0000256" key="6">
    <source>
        <dbReference type="ARBA" id="ARBA00023004"/>
    </source>
</evidence>
<comment type="caution">
    <text evidence="11">Lacks conserved residue(s) required for the propagation of feature annotation.</text>
</comment>
<evidence type="ECO:0000256" key="10">
    <source>
        <dbReference type="ARBA" id="ARBA00023295"/>
    </source>
</evidence>
<name>A0AAN6GNQ3_9BASI</name>
<dbReference type="Pfam" id="PF00730">
    <property type="entry name" value="HhH-GPD"/>
    <property type="match status" value="1"/>
</dbReference>
<feature type="region of interest" description="Disordered" evidence="12">
    <location>
        <begin position="469"/>
        <end position="493"/>
    </location>
</feature>
<evidence type="ECO:0000259" key="13">
    <source>
        <dbReference type="SMART" id="SM00478"/>
    </source>
</evidence>
<dbReference type="SMART" id="SM00478">
    <property type="entry name" value="ENDO3c"/>
    <property type="match status" value="1"/>
</dbReference>
<feature type="region of interest" description="Disordered" evidence="12">
    <location>
        <begin position="148"/>
        <end position="175"/>
    </location>
</feature>
<protein>
    <recommendedName>
        <fullName evidence="11">Endonuclease III homolog</fullName>
        <ecNumber evidence="11">3.2.2.-</ecNumber>
        <ecNumber evidence="11">4.2.99.18</ecNumber>
    </recommendedName>
    <alternativeName>
        <fullName evidence="11">Bifunctional DNA N-glycosylase/DNA-(apurinic or apyrimidinic site) lyase</fullName>
        <shortName evidence="11">DNA glycosylase/AP lyase</shortName>
    </alternativeName>
</protein>
<dbReference type="Pfam" id="PF00633">
    <property type="entry name" value="HHH"/>
    <property type="match status" value="1"/>
</dbReference>
<dbReference type="InterPro" id="IPR030841">
    <property type="entry name" value="NTH1"/>
</dbReference>
<dbReference type="InterPro" id="IPR011257">
    <property type="entry name" value="DNA_glycosylase"/>
</dbReference>
<accession>A0AAN6GNQ3</accession>
<dbReference type="Gene3D" id="1.10.1670.10">
    <property type="entry name" value="Helix-hairpin-Helix base-excision DNA repair enzymes (C-terminal)"/>
    <property type="match status" value="1"/>
</dbReference>
<keyword evidence="9 11" id="KW-0456">Lyase</keyword>
<sequence>MAPSKRQSDVAGLNSSDRAPKTRRALFTPTAPPLATDAATAAKHESDSGAFETQNPPPSRYSLRVRARFSGNDSEDVSLVKLESPTTSPKKAHKSFFDVSPRKSNKPIKRELEAHELHPAPPRWKETYSLLLQQRRRIVAPVDTLGCEEAGNDERRGDKWREESSSDTEDVEERERRKRFTTLVSLMLSSQTKDPVTAAAVANLQRQLPGGLTVDTVIAATDDQISQAINKVGFWRRKTGYVKSAALILKKDFNGDIPRDVDEICSLPGVGPKMAYLLLQSAWQMNEGIGVDVHVHRISNRLGWHRPPTKEAEQTRLNLQSWLPKPLHTEINRVLVGFGQVVCLPVSPRCDLCVLATAKLCPSRRKVDPKSIESRVKVEFLPEDDGSGSVLSTFPHKFRYHLDWDELDKPAKLEAGPAASTSLSKLEAQSGPGHQAAATLKLEGPNGSGTLLAGPEEVSAAIQDGVEGSVEVAESADAPSVKAERQQANALEW</sequence>
<dbReference type="AlphaFoldDB" id="A0AAN6GNQ3"/>
<dbReference type="GO" id="GO:0006289">
    <property type="term" value="P:nucleotide-excision repair"/>
    <property type="evidence" value="ECO:0007669"/>
    <property type="project" value="TreeGrafter"/>
</dbReference>
<comment type="caution">
    <text evidence="14">The sequence shown here is derived from an EMBL/GenBank/DDBJ whole genome shotgun (WGS) entry which is preliminary data.</text>
</comment>
<dbReference type="GO" id="GO:0005739">
    <property type="term" value="C:mitochondrion"/>
    <property type="evidence" value="ECO:0007669"/>
    <property type="project" value="UniProtKB-SubCell"/>
</dbReference>
<evidence type="ECO:0000256" key="5">
    <source>
        <dbReference type="ARBA" id="ARBA00022801"/>
    </source>
</evidence>
<keyword evidence="11" id="KW-0496">Mitochondrion</keyword>
<evidence type="ECO:0000256" key="3">
    <source>
        <dbReference type="ARBA" id="ARBA00022723"/>
    </source>
</evidence>
<keyword evidence="10 11" id="KW-0326">Glycosidase</keyword>
<comment type="catalytic activity">
    <reaction evidence="11">
        <text>2'-deoxyribonucleotide-(2'-deoxyribose 5'-phosphate)-2'-deoxyribonucleotide-DNA = a 3'-end 2'-deoxyribonucleotide-(2,3-dehydro-2,3-deoxyribose 5'-phosphate)-DNA + a 5'-end 5'-phospho-2'-deoxyribonucleoside-DNA + H(+)</text>
        <dbReference type="Rhea" id="RHEA:66592"/>
        <dbReference type="Rhea" id="RHEA-COMP:13180"/>
        <dbReference type="Rhea" id="RHEA-COMP:16897"/>
        <dbReference type="Rhea" id="RHEA-COMP:17067"/>
        <dbReference type="ChEBI" id="CHEBI:15378"/>
        <dbReference type="ChEBI" id="CHEBI:136412"/>
        <dbReference type="ChEBI" id="CHEBI:157695"/>
        <dbReference type="ChEBI" id="CHEBI:167181"/>
        <dbReference type="EC" id="4.2.99.18"/>
    </reaction>
</comment>
<evidence type="ECO:0000256" key="12">
    <source>
        <dbReference type="SAM" id="MobiDB-lite"/>
    </source>
</evidence>
<dbReference type="InterPro" id="IPR023170">
    <property type="entry name" value="HhH_base_excis_C"/>
</dbReference>
<keyword evidence="6" id="KW-0408">Iron</keyword>
<evidence type="ECO:0000313" key="15">
    <source>
        <dbReference type="Proteomes" id="UP001176517"/>
    </source>
</evidence>
<dbReference type="SUPFAM" id="SSF48150">
    <property type="entry name" value="DNA-glycosylase"/>
    <property type="match status" value="1"/>
</dbReference>
<evidence type="ECO:0000256" key="8">
    <source>
        <dbReference type="ARBA" id="ARBA00023204"/>
    </source>
</evidence>
<comment type="similarity">
    <text evidence="1 11">Belongs to the Nth/MutY family.</text>
</comment>
<dbReference type="GO" id="GO:0046872">
    <property type="term" value="F:metal ion binding"/>
    <property type="evidence" value="ECO:0007669"/>
    <property type="project" value="UniProtKB-KW"/>
</dbReference>
<dbReference type="InterPro" id="IPR000445">
    <property type="entry name" value="HhH_motif"/>
</dbReference>
<dbReference type="GO" id="GO:0051539">
    <property type="term" value="F:4 iron, 4 sulfur cluster binding"/>
    <property type="evidence" value="ECO:0007669"/>
    <property type="project" value="UniProtKB-KW"/>
</dbReference>
<keyword evidence="2" id="KW-0004">4Fe-4S</keyword>
<organism evidence="14 15">
    <name type="scientific">Tilletia horrida</name>
    <dbReference type="NCBI Taxonomy" id="155126"/>
    <lineage>
        <taxon>Eukaryota</taxon>
        <taxon>Fungi</taxon>
        <taxon>Dikarya</taxon>
        <taxon>Basidiomycota</taxon>
        <taxon>Ustilaginomycotina</taxon>
        <taxon>Exobasidiomycetes</taxon>
        <taxon>Tilletiales</taxon>
        <taxon>Tilletiaceae</taxon>
        <taxon>Tilletia</taxon>
    </lineage>
</organism>